<evidence type="ECO:0000313" key="5">
    <source>
        <dbReference type="Proteomes" id="UP001569414"/>
    </source>
</evidence>
<keyword evidence="5" id="KW-1185">Reference proteome</keyword>
<organism evidence="4 5">
    <name type="scientific">Microbulbifer echini</name>
    <dbReference type="NCBI Taxonomy" id="1529067"/>
    <lineage>
        <taxon>Bacteria</taxon>
        <taxon>Pseudomonadati</taxon>
        <taxon>Pseudomonadota</taxon>
        <taxon>Gammaproteobacteria</taxon>
        <taxon>Cellvibrionales</taxon>
        <taxon>Microbulbiferaceae</taxon>
        <taxon>Microbulbifer</taxon>
    </lineage>
</organism>
<dbReference type="InterPro" id="IPR029058">
    <property type="entry name" value="AB_hydrolase_fold"/>
</dbReference>
<dbReference type="GO" id="GO:0016787">
    <property type="term" value="F:hydrolase activity"/>
    <property type="evidence" value="ECO:0007669"/>
    <property type="project" value="UniProtKB-KW"/>
</dbReference>
<evidence type="ECO:0000313" key="4">
    <source>
        <dbReference type="EMBL" id="MFA0792379.1"/>
    </source>
</evidence>
<protein>
    <submittedName>
        <fullName evidence="4">Alpha/beta hydrolase</fullName>
    </submittedName>
</protein>
<proteinExistence type="inferred from homology"/>
<dbReference type="PANTHER" id="PTHR40841:SF2">
    <property type="entry name" value="SIDEROPHORE-DEGRADING ESTERASE (EUROFUNG)"/>
    <property type="match status" value="1"/>
</dbReference>
<dbReference type="EMBL" id="JBGMEL010000023">
    <property type="protein sequence ID" value="MFA0792379.1"/>
    <property type="molecule type" value="Genomic_DNA"/>
</dbReference>
<reference evidence="4 5" key="1">
    <citation type="submission" date="2024-08" db="EMBL/GenBank/DDBJ databases">
        <authorList>
            <person name="Ishaq N."/>
        </authorList>
    </citation>
    <scope>NUCLEOTIDE SEQUENCE [LARGE SCALE GENOMIC DNA]</scope>
    <source>
        <strain evidence="4 5">JCM 30400</strain>
    </source>
</reference>
<comment type="caution">
    <text evidence="4">The sequence shown here is derived from an EMBL/GenBank/DDBJ whole genome shotgun (WGS) entry which is preliminary data.</text>
</comment>
<accession>A0ABV4NTT0</accession>
<keyword evidence="3" id="KW-0732">Signal</keyword>
<name>A0ABV4NTT0_9GAMM</name>
<evidence type="ECO:0000256" key="3">
    <source>
        <dbReference type="SAM" id="SignalP"/>
    </source>
</evidence>
<dbReference type="Gene3D" id="3.40.50.1820">
    <property type="entry name" value="alpha/beta hydrolase"/>
    <property type="match status" value="1"/>
</dbReference>
<dbReference type="PANTHER" id="PTHR40841">
    <property type="entry name" value="SIDEROPHORE TRIACETYLFUSARININE C ESTERASE"/>
    <property type="match status" value="1"/>
</dbReference>
<dbReference type="InterPro" id="IPR000801">
    <property type="entry name" value="Esterase-like"/>
</dbReference>
<dbReference type="RefSeq" id="WP_371844750.1">
    <property type="nucleotide sequence ID" value="NZ_JBGMEL010000023.1"/>
</dbReference>
<dbReference type="Proteomes" id="UP001569414">
    <property type="component" value="Unassembled WGS sequence"/>
</dbReference>
<dbReference type="Pfam" id="PF00756">
    <property type="entry name" value="Esterase"/>
    <property type="match status" value="1"/>
</dbReference>
<evidence type="ECO:0000256" key="2">
    <source>
        <dbReference type="ARBA" id="ARBA00022801"/>
    </source>
</evidence>
<dbReference type="SUPFAM" id="SSF53474">
    <property type="entry name" value="alpha/beta-Hydrolases"/>
    <property type="match status" value="1"/>
</dbReference>
<gene>
    <name evidence="4" type="ORF">ACCI51_17715</name>
</gene>
<feature type="signal peptide" evidence="3">
    <location>
        <begin position="1"/>
        <end position="21"/>
    </location>
</feature>
<evidence type="ECO:0000256" key="1">
    <source>
        <dbReference type="ARBA" id="ARBA00005622"/>
    </source>
</evidence>
<sequence>MKIIKVLLTILIVLAAQLVQAGTAEPRTFTRQGILSYNFHSDLLGRGFVIDVLLPLSFNPEESTKYPVIYMTDGYMNFPMVAPNLIHEQVPDEQGKTKLPPVILVGISHPLDTPNFTLRLTDFTPVPGEIRGNTLGGGANQFLEFLENELKPFINNSFMGDENDETLAGHSLGGLLALHALFSHTDSFDRYVIGSPSIWWADKQILESEFAYAERQADLPKSVYMFIGGEEVCLEEGEVCGVQDFRDLAQRLKSRNYENLTLRRRVIKGENHDTVVNPGYDKGIEQVFKAKVLPRKYSF</sequence>
<feature type="chain" id="PRO_5045375761" evidence="3">
    <location>
        <begin position="22"/>
        <end position="299"/>
    </location>
</feature>
<comment type="similarity">
    <text evidence="1">Belongs to the esterase D family.</text>
</comment>
<keyword evidence="2 4" id="KW-0378">Hydrolase</keyword>
<dbReference type="InterPro" id="IPR052558">
    <property type="entry name" value="Siderophore_Hydrolase_D"/>
</dbReference>